<accession>A0A8J6AQU0</accession>
<evidence type="ECO:0000256" key="3">
    <source>
        <dbReference type="ARBA" id="ARBA00022692"/>
    </source>
</evidence>
<keyword evidence="8" id="KW-1185">Reference proteome</keyword>
<dbReference type="GO" id="GO:0006888">
    <property type="term" value="P:endoplasmic reticulum to Golgi vesicle-mediated transport"/>
    <property type="evidence" value="ECO:0007669"/>
    <property type="project" value="InterPro"/>
</dbReference>
<protein>
    <submittedName>
        <fullName evidence="7">YIPF5 YIP1 family</fullName>
    </submittedName>
</protein>
<dbReference type="GO" id="GO:0016020">
    <property type="term" value="C:membrane"/>
    <property type="evidence" value="ECO:0007669"/>
    <property type="project" value="UniProtKB-SubCell"/>
</dbReference>
<reference evidence="7" key="1">
    <citation type="submission" date="2021-05" db="EMBL/GenBank/DDBJ databases">
        <title>A free-living protist that lacks canonical eukaryotic 1 DNA replication and segregation systems.</title>
        <authorList>
            <person name="Salas-Leiva D.E."/>
            <person name="Tromer E.C."/>
            <person name="Curtis B.A."/>
            <person name="Jerlstrom-Hultqvist J."/>
            <person name="Kolisko M."/>
            <person name="Yi Z."/>
            <person name="Salas-Leiva J.S."/>
            <person name="Gallot-Lavallee L."/>
            <person name="Kops G.J.P.L."/>
            <person name="Archibald J.M."/>
            <person name="Simpson A.G.B."/>
            <person name="Roger A.J."/>
        </authorList>
    </citation>
    <scope>NUCLEOTIDE SEQUENCE</scope>
    <source>
        <strain evidence="7">BICM</strain>
    </source>
</reference>
<comment type="subcellular location">
    <subcellularLocation>
        <location evidence="1">Membrane</location>
        <topology evidence="1">Multi-pass membrane protein</topology>
    </subcellularLocation>
</comment>
<dbReference type="GO" id="GO:0048280">
    <property type="term" value="P:vesicle fusion with Golgi apparatus"/>
    <property type="evidence" value="ECO:0007669"/>
    <property type="project" value="TreeGrafter"/>
</dbReference>
<evidence type="ECO:0000313" key="8">
    <source>
        <dbReference type="Proteomes" id="UP000717585"/>
    </source>
</evidence>
<dbReference type="PANTHER" id="PTHR21236">
    <property type="entry name" value="GOLGI MEMBRANE PROTEIN YIP1"/>
    <property type="match status" value="1"/>
</dbReference>
<evidence type="ECO:0000256" key="1">
    <source>
        <dbReference type="ARBA" id="ARBA00004141"/>
    </source>
</evidence>
<dbReference type="OrthoDB" id="440385at2759"/>
<keyword evidence="5 6" id="KW-0472">Membrane</keyword>
<feature type="transmembrane region" description="Helical" evidence="6">
    <location>
        <begin position="151"/>
        <end position="170"/>
    </location>
</feature>
<name>A0A8J6AQU0_9EUKA</name>
<feature type="transmembrane region" description="Helical" evidence="6">
    <location>
        <begin position="91"/>
        <end position="108"/>
    </location>
</feature>
<sequence>MSSVLAPTPPGEKHSVDRFEAISFPEFVGSSYGNPFAKRGISAPGPDEVFNDEAPLLEELGIDLWAMKKKLIFSLFPFREAPVDIASNSEMAFPIWALVALSIILLFAKKLVFKQILATFLLSTVALDGLIHLMVSEFTARNRDGPISTEIYMVMSAMGYGVLPVLFLAVSRTLLVSFKSWVGGALCVVTLVWAASISTQLLSRAMAVPQQKFIIAYPVAMIHAVMILMLV</sequence>
<dbReference type="InterPro" id="IPR045231">
    <property type="entry name" value="Yip1/4-like"/>
</dbReference>
<dbReference type="GO" id="GO:0005802">
    <property type="term" value="C:trans-Golgi network"/>
    <property type="evidence" value="ECO:0007669"/>
    <property type="project" value="TreeGrafter"/>
</dbReference>
<gene>
    <name evidence="7" type="ORF">J8273_6244</name>
</gene>
<dbReference type="EMBL" id="JAHDYR010000053">
    <property type="protein sequence ID" value="KAG9391483.1"/>
    <property type="molecule type" value="Genomic_DNA"/>
</dbReference>
<proteinExistence type="inferred from homology"/>
<feature type="transmembrane region" description="Helical" evidence="6">
    <location>
        <begin position="182"/>
        <end position="202"/>
    </location>
</feature>
<dbReference type="Proteomes" id="UP000717585">
    <property type="component" value="Unassembled WGS sequence"/>
</dbReference>
<dbReference type="PANTHER" id="PTHR21236:SF2">
    <property type="entry name" value="PROTEIN YIPF"/>
    <property type="match status" value="1"/>
</dbReference>
<evidence type="ECO:0000313" key="7">
    <source>
        <dbReference type="EMBL" id="KAG9391483.1"/>
    </source>
</evidence>
<dbReference type="AlphaFoldDB" id="A0A8J6AQU0"/>
<evidence type="ECO:0000256" key="2">
    <source>
        <dbReference type="ARBA" id="ARBA00010596"/>
    </source>
</evidence>
<evidence type="ECO:0000256" key="4">
    <source>
        <dbReference type="ARBA" id="ARBA00022989"/>
    </source>
</evidence>
<evidence type="ECO:0000256" key="5">
    <source>
        <dbReference type="ARBA" id="ARBA00023136"/>
    </source>
</evidence>
<feature type="transmembrane region" description="Helical" evidence="6">
    <location>
        <begin position="115"/>
        <end position="135"/>
    </location>
</feature>
<organism evidence="7 8">
    <name type="scientific">Carpediemonas membranifera</name>
    <dbReference type="NCBI Taxonomy" id="201153"/>
    <lineage>
        <taxon>Eukaryota</taxon>
        <taxon>Metamonada</taxon>
        <taxon>Carpediemonas-like organisms</taxon>
        <taxon>Carpediemonas</taxon>
    </lineage>
</organism>
<keyword evidence="3 6" id="KW-0812">Transmembrane</keyword>
<comment type="similarity">
    <text evidence="2">Belongs to the YIP1 family.</text>
</comment>
<comment type="caution">
    <text evidence="7">The sequence shown here is derived from an EMBL/GenBank/DDBJ whole genome shotgun (WGS) entry which is preliminary data.</text>
</comment>
<keyword evidence="4 6" id="KW-1133">Transmembrane helix</keyword>
<evidence type="ECO:0000256" key="6">
    <source>
        <dbReference type="SAM" id="Phobius"/>
    </source>
</evidence>
<feature type="transmembrane region" description="Helical" evidence="6">
    <location>
        <begin position="214"/>
        <end position="230"/>
    </location>
</feature>